<keyword evidence="3 6" id="KW-0812">Transmembrane</keyword>
<evidence type="ECO:0000256" key="6">
    <source>
        <dbReference type="RuleBase" id="RU003943"/>
    </source>
</evidence>
<keyword evidence="9" id="KW-1185">Reference proteome</keyword>
<feature type="transmembrane region" description="Helical" evidence="7">
    <location>
        <begin position="89"/>
        <end position="110"/>
    </location>
</feature>
<evidence type="ECO:0000256" key="5">
    <source>
        <dbReference type="ARBA" id="ARBA00023136"/>
    </source>
</evidence>
<feature type="transmembrane region" description="Helical" evidence="7">
    <location>
        <begin position="12"/>
        <end position="31"/>
    </location>
</feature>
<evidence type="ECO:0000313" key="8">
    <source>
        <dbReference type="EMBL" id="WIM94291.1"/>
    </source>
</evidence>
<evidence type="ECO:0000256" key="3">
    <source>
        <dbReference type="ARBA" id="ARBA00022692"/>
    </source>
</evidence>
<name>A0ABY8WAY0_9ACTN</name>
<dbReference type="InterPro" id="IPR037294">
    <property type="entry name" value="ABC_BtuC-like"/>
</dbReference>
<dbReference type="PANTHER" id="PTHR30477">
    <property type="entry name" value="ABC-TRANSPORTER METAL-BINDING PROTEIN"/>
    <property type="match status" value="1"/>
</dbReference>
<keyword evidence="4 7" id="KW-1133">Transmembrane helix</keyword>
<proteinExistence type="inferred from homology"/>
<dbReference type="InterPro" id="IPR001626">
    <property type="entry name" value="ABC_TroCD"/>
</dbReference>
<gene>
    <name evidence="8" type="ORF">ACTOB_006308</name>
</gene>
<keyword evidence="6" id="KW-0813">Transport</keyword>
<evidence type="ECO:0000256" key="4">
    <source>
        <dbReference type="ARBA" id="ARBA00022989"/>
    </source>
</evidence>
<feature type="transmembrane region" description="Helical" evidence="7">
    <location>
        <begin position="213"/>
        <end position="234"/>
    </location>
</feature>
<comment type="similarity">
    <text evidence="2 6">Belongs to the ABC-3 integral membrane protein family.</text>
</comment>
<evidence type="ECO:0000256" key="1">
    <source>
        <dbReference type="ARBA" id="ARBA00004141"/>
    </source>
</evidence>
<reference evidence="8 9" key="1">
    <citation type="submission" date="2023-06" db="EMBL/GenBank/DDBJ databases">
        <authorList>
            <person name="Yushchuk O."/>
            <person name="Binda E."/>
            <person name="Ruckert-Reed C."/>
            <person name="Fedorenko V."/>
            <person name="Kalinowski J."/>
            <person name="Marinelli F."/>
        </authorList>
    </citation>
    <scope>NUCLEOTIDE SEQUENCE [LARGE SCALE GENOMIC DNA]</scope>
    <source>
        <strain evidence="8 9">NRRL 3884</strain>
    </source>
</reference>
<dbReference type="Proteomes" id="UP001240150">
    <property type="component" value="Chromosome"/>
</dbReference>
<protein>
    <submittedName>
        <fullName evidence="8">Metal ABC transporter permease</fullName>
    </submittedName>
</protein>
<dbReference type="EMBL" id="CP126980">
    <property type="protein sequence ID" value="WIM94291.1"/>
    <property type="molecule type" value="Genomic_DNA"/>
</dbReference>
<sequence length="291" mass="29678">MSWWDDAVHRAAVEAVLAGALGALVGVRVVVRRLSFFTMALTHATFPGVVAAALLGVNILVGGVVSGTAVTLGVVALSRRRGQGATAATGVLLAAGFALGAALVATRNGFGRDLSAFLTGSILTVGDRDLITTAVVLALVTTVLLVFARPLAYSGFDPAGARAAGLAVPFWDLMLLLTVQVTVVTMVPAVGTFLAVALIVAPAAAARLWSDRILVITALAVVFGSTAGIAGLYVSARGNVAAGPAITLSAAGWLLLSTVAVRVRARVRVRVRVGARADSRSYAPLHPARRN</sequence>
<feature type="transmembrane region" description="Helical" evidence="7">
    <location>
        <begin position="130"/>
        <end position="148"/>
    </location>
</feature>
<dbReference type="PANTHER" id="PTHR30477:SF13">
    <property type="entry name" value="IRON TRANSPORT SYSTEM MEMBRANE PROTEIN HI_0360-RELATED"/>
    <property type="match status" value="1"/>
</dbReference>
<comment type="subcellular location">
    <subcellularLocation>
        <location evidence="6">Cell membrane</location>
        <topology evidence="6">Multi-pass membrane protein</topology>
    </subcellularLocation>
    <subcellularLocation>
        <location evidence="1">Membrane</location>
        <topology evidence="1">Multi-pass membrane protein</topology>
    </subcellularLocation>
</comment>
<evidence type="ECO:0000313" key="9">
    <source>
        <dbReference type="Proteomes" id="UP001240150"/>
    </source>
</evidence>
<keyword evidence="5 7" id="KW-0472">Membrane</keyword>
<evidence type="ECO:0000256" key="7">
    <source>
        <dbReference type="SAM" id="Phobius"/>
    </source>
</evidence>
<organism evidence="8 9">
    <name type="scientific">Actinoplanes oblitus</name>
    <dbReference type="NCBI Taxonomy" id="3040509"/>
    <lineage>
        <taxon>Bacteria</taxon>
        <taxon>Bacillati</taxon>
        <taxon>Actinomycetota</taxon>
        <taxon>Actinomycetes</taxon>
        <taxon>Micromonosporales</taxon>
        <taxon>Micromonosporaceae</taxon>
        <taxon>Actinoplanes</taxon>
    </lineage>
</organism>
<dbReference type="Gene3D" id="1.10.3470.10">
    <property type="entry name" value="ABC transporter involved in vitamin B12 uptake, BtuC"/>
    <property type="match status" value="1"/>
</dbReference>
<accession>A0ABY8WAY0</accession>
<dbReference type="SUPFAM" id="SSF81345">
    <property type="entry name" value="ABC transporter involved in vitamin B12 uptake, BtuC"/>
    <property type="match status" value="1"/>
</dbReference>
<dbReference type="Pfam" id="PF00950">
    <property type="entry name" value="ABC-3"/>
    <property type="match status" value="1"/>
</dbReference>
<feature type="transmembrane region" description="Helical" evidence="7">
    <location>
        <begin position="240"/>
        <end position="263"/>
    </location>
</feature>
<dbReference type="RefSeq" id="WP_284915494.1">
    <property type="nucleotide sequence ID" value="NZ_CP126980.1"/>
</dbReference>
<feature type="transmembrane region" description="Helical" evidence="7">
    <location>
        <begin position="51"/>
        <end position="77"/>
    </location>
</feature>
<evidence type="ECO:0000256" key="2">
    <source>
        <dbReference type="ARBA" id="ARBA00008034"/>
    </source>
</evidence>
<feature type="transmembrane region" description="Helical" evidence="7">
    <location>
        <begin position="185"/>
        <end position="206"/>
    </location>
</feature>